<reference evidence="1" key="1">
    <citation type="journal article" date="2020" name="Nature">
        <title>Giant virus diversity and host interactions through global metagenomics.</title>
        <authorList>
            <person name="Schulz F."/>
            <person name="Roux S."/>
            <person name="Paez-Espino D."/>
            <person name="Jungbluth S."/>
            <person name="Walsh D.A."/>
            <person name="Denef V.J."/>
            <person name="McMahon K.D."/>
            <person name="Konstantinidis K.T."/>
            <person name="Eloe-Fadrosh E.A."/>
            <person name="Kyrpides N.C."/>
            <person name="Woyke T."/>
        </authorList>
    </citation>
    <scope>NUCLEOTIDE SEQUENCE</scope>
    <source>
        <strain evidence="1">GVMAG-S-1101161-73</strain>
    </source>
</reference>
<dbReference type="InterPro" id="IPR036844">
    <property type="entry name" value="Hint_dom_sf"/>
</dbReference>
<protein>
    <submittedName>
        <fullName evidence="1">Uncharacterized protein</fullName>
    </submittedName>
</protein>
<evidence type="ECO:0000313" key="1">
    <source>
        <dbReference type="EMBL" id="QHS81161.1"/>
    </source>
</evidence>
<accession>A0A6C0AP76</accession>
<organism evidence="1">
    <name type="scientific">viral metagenome</name>
    <dbReference type="NCBI Taxonomy" id="1070528"/>
    <lineage>
        <taxon>unclassified sequences</taxon>
        <taxon>metagenomes</taxon>
        <taxon>organismal metagenomes</taxon>
    </lineage>
</organism>
<dbReference type="EMBL" id="MN740730">
    <property type="protein sequence ID" value="QHS81161.1"/>
    <property type="molecule type" value="Genomic_DNA"/>
</dbReference>
<dbReference type="SUPFAM" id="SSF51294">
    <property type="entry name" value="Hedgehog/intein (Hint) domain"/>
    <property type="match status" value="1"/>
</dbReference>
<name>A0A6C0AP76_9ZZZZ</name>
<sequence>MSYPIFNYYLNYQDASSVTSSLGFSNQTEVAGYYTYPDYSPIDKWIDFNEFVNGTIRVWNSGENVNMGSQTYNLIPYATITYYKTLSDATNKTNKLSGIDNDIVVGSRTIPDKGPCTSWIVLNGGNNPPYNPVANPPSGSPFYGTTVNSGDSLTIGFNYSLYPASGTPSAPCFLKGSKILCASNNEDIFTPIEKITRGTLVKTSENSYRRVKLIGFSTISNPGNAERLENRLYVCRKEAYPELEEDLYLTGNHSILVPRITDEEKEKTLEILKDIFVTAEKYRLIACIDKRAEPWVSEGLYTVWHLALESNNEVVNFGVYANGGLLVETACIQTLRDKSGMTMV</sequence>
<dbReference type="AlphaFoldDB" id="A0A6C0AP76"/>
<proteinExistence type="predicted"/>